<sequence length="243" mass="27486">MVHIVVSIAEQTLGLWDDHLCRYDKIYTISTSRNGPGEKKNSYRTPRGHMTIAEKIGAGQKLGTFFVGRRPVNPDTVVDKSKGITTRILWLDGAEPGFNKLGDCDTKERFIYIHGVPIAAPLPRFISQGCINMTDDDVLDLFDRVHTGTPVTVYENKLPSYYVNTKPGNLEEIRNFFPHAPESEWQWMATSTKDQSVMGYIAVDDNNIVDMKTTEAHREVTENQMIETIGYYCMAKGYQALSR</sequence>
<evidence type="ECO:0000256" key="1">
    <source>
        <dbReference type="ARBA" id="ARBA00004752"/>
    </source>
</evidence>
<evidence type="ECO:0000313" key="11">
    <source>
        <dbReference type="EMBL" id="CUT18050.1"/>
    </source>
</evidence>
<keyword evidence="8 9" id="KW-0961">Cell wall biogenesis/degradation</keyword>
<dbReference type="PROSITE" id="PS52029">
    <property type="entry name" value="LD_TPASE"/>
    <property type="match status" value="1"/>
</dbReference>
<keyword evidence="7 9" id="KW-0573">Peptidoglycan synthesis</keyword>
<keyword evidence="4" id="KW-0808">Transferase</keyword>
<evidence type="ECO:0000313" key="12">
    <source>
        <dbReference type="Proteomes" id="UP000198651"/>
    </source>
</evidence>
<dbReference type="GO" id="GO:0018104">
    <property type="term" value="P:peptidoglycan-protein cross-linking"/>
    <property type="evidence" value="ECO:0007669"/>
    <property type="project" value="TreeGrafter"/>
</dbReference>
<evidence type="ECO:0000256" key="5">
    <source>
        <dbReference type="ARBA" id="ARBA00022801"/>
    </source>
</evidence>
<protein>
    <submittedName>
        <fullName evidence="11">Putative L,D-transpeptidase catalytic domain protein</fullName>
    </submittedName>
</protein>
<evidence type="ECO:0000256" key="9">
    <source>
        <dbReference type="PROSITE-ProRule" id="PRU01373"/>
    </source>
</evidence>
<dbReference type="Pfam" id="PF03734">
    <property type="entry name" value="YkuD"/>
    <property type="match status" value="1"/>
</dbReference>
<dbReference type="CDD" id="cd16913">
    <property type="entry name" value="YkuD_like"/>
    <property type="match status" value="1"/>
</dbReference>
<keyword evidence="5" id="KW-0378">Hydrolase</keyword>
<evidence type="ECO:0000259" key="10">
    <source>
        <dbReference type="PROSITE" id="PS52029"/>
    </source>
</evidence>
<dbReference type="AlphaFoldDB" id="A0A0S4M575"/>
<gene>
    <name evidence="11" type="ORF">Ark11_1244</name>
</gene>
<keyword evidence="6 9" id="KW-0133">Cell shape</keyword>
<dbReference type="SUPFAM" id="SSF141523">
    <property type="entry name" value="L,D-transpeptidase catalytic domain-like"/>
    <property type="match status" value="1"/>
</dbReference>
<keyword evidence="12" id="KW-1185">Reference proteome</keyword>
<dbReference type="InterPro" id="IPR050979">
    <property type="entry name" value="LD-transpeptidase"/>
</dbReference>
<evidence type="ECO:0000256" key="2">
    <source>
        <dbReference type="ARBA" id="ARBA00005992"/>
    </source>
</evidence>
<dbReference type="GO" id="GO:0016757">
    <property type="term" value="F:glycosyltransferase activity"/>
    <property type="evidence" value="ECO:0007669"/>
    <property type="project" value="UniProtKB-KW"/>
</dbReference>
<evidence type="ECO:0000256" key="7">
    <source>
        <dbReference type="ARBA" id="ARBA00022984"/>
    </source>
</evidence>
<dbReference type="GO" id="GO:0008360">
    <property type="term" value="P:regulation of cell shape"/>
    <property type="evidence" value="ECO:0007669"/>
    <property type="project" value="UniProtKB-UniRule"/>
</dbReference>
<comment type="similarity">
    <text evidence="2">Belongs to the YkuD family.</text>
</comment>
<feature type="domain" description="L,D-TPase catalytic" evidence="10">
    <location>
        <begin position="2"/>
        <end position="154"/>
    </location>
</feature>
<proteinExistence type="inferred from homology"/>
<dbReference type="InterPro" id="IPR005490">
    <property type="entry name" value="LD_TPept_cat_dom"/>
</dbReference>
<keyword evidence="3" id="KW-0328">Glycosyltransferase</keyword>
<feature type="active site" description="Nucleophile" evidence="9">
    <location>
        <position position="130"/>
    </location>
</feature>
<dbReference type="GO" id="GO:0071972">
    <property type="term" value="F:peptidoglycan L,D-transpeptidase activity"/>
    <property type="evidence" value="ECO:0007669"/>
    <property type="project" value="TreeGrafter"/>
</dbReference>
<name>A0A0S4M575_9BURK</name>
<accession>A0A0S4M575</accession>
<comment type="pathway">
    <text evidence="1 9">Cell wall biogenesis; peptidoglycan biosynthesis.</text>
</comment>
<dbReference type="UniPathway" id="UPA00219"/>
<dbReference type="EMBL" id="LN906597">
    <property type="protein sequence ID" value="CUT18050.1"/>
    <property type="molecule type" value="Genomic_DNA"/>
</dbReference>
<evidence type="ECO:0000256" key="3">
    <source>
        <dbReference type="ARBA" id="ARBA00022676"/>
    </source>
</evidence>
<dbReference type="PANTHER" id="PTHR30582:SF24">
    <property type="entry name" value="L,D-TRANSPEPTIDASE ERFK_SRFK-RELATED"/>
    <property type="match status" value="1"/>
</dbReference>
<dbReference type="RefSeq" id="WP_242641550.1">
    <property type="nucleotide sequence ID" value="NZ_FLSL01000093.1"/>
</dbReference>
<feature type="active site" description="Proton donor/acceptor" evidence="9">
    <location>
        <position position="114"/>
    </location>
</feature>
<dbReference type="InterPro" id="IPR038063">
    <property type="entry name" value="Transpep_catalytic_dom"/>
</dbReference>
<evidence type="ECO:0000256" key="8">
    <source>
        <dbReference type="ARBA" id="ARBA00023316"/>
    </source>
</evidence>
<dbReference type="GO" id="GO:0071555">
    <property type="term" value="P:cell wall organization"/>
    <property type="evidence" value="ECO:0007669"/>
    <property type="project" value="UniProtKB-UniRule"/>
</dbReference>
<dbReference type="PANTHER" id="PTHR30582">
    <property type="entry name" value="L,D-TRANSPEPTIDASE"/>
    <property type="match status" value="1"/>
</dbReference>
<dbReference type="STRING" id="1561003.Ark11_1244"/>
<reference evidence="12" key="1">
    <citation type="submission" date="2015-11" db="EMBL/GenBank/DDBJ databases">
        <authorList>
            <person name="Seth-Smith H.M.B."/>
        </authorList>
    </citation>
    <scope>NUCLEOTIDE SEQUENCE [LARGE SCALE GENOMIC DNA]</scope>
    <source>
        <strain evidence="12">2013Ark11</strain>
    </source>
</reference>
<evidence type="ECO:0000256" key="6">
    <source>
        <dbReference type="ARBA" id="ARBA00022960"/>
    </source>
</evidence>
<evidence type="ECO:0000256" key="4">
    <source>
        <dbReference type="ARBA" id="ARBA00022679"/>
    </source>
</evidence>
<dbReference type="Gene3D" id="2.40.440.10">
    <property type="entry name" value="L,D-transpeptidase catalytic domain-like"/>
    <property type="match status" value="1"/>
</dbReference>
<dbReference type="Proteomes" id="UP000198651">
    <property type="component" value="Chromosome I"/>
</dbReference>
<dbReference type="GO" id="GO:0005576">
    <property type="term" value="C:extracellular region"/>
    <property type="evidence" value="ECO:0007669"/>
    <property type="project" value="TreeGrafter"/>
</dbReference>
<organism evidence="11 12">
    <name type="scientific">Candidatus Ichthyocystis hellenicum</name>
    <dbReference type="NCBI Taxonomy" id="1561003"/>
    <lineage>
        <taxon>Bacteria</taxon>
        <taxon>Pseudomonadati</taxon>
        <taxon>Pseudomonadota</taxon>
        <taxon>Betaproteobacteria</taxon>
        <taxon>Burkholderiales</taxon>
        <taxon>Candidatus Ichthyocystis</taxon>
    </lineage>
</organism>